<keyword evidence="5" id="KW-0804">Transcription</keyword>
<dbReference type="PANTHER" id="PTHR30537:SF1">
    <property type="entry name" value="HTH-TYPE TRANSCRIPTIONAL REGULATOR PGRR"/>
    <property type="match status" value="1"/>
</dbReference>
<dbReference type="GO" id="GO:0003700">
    <property type="term" value="F:DNA-binding transcription factor activity"/>
    <property type="evidence" value="ECO:0007669"/>
    <property type="project" value="InterPro"/>
</dbReference>
<dbReference type="FunFam" id="1.10.10.10:FF:000001">
    <property type="entry name" value="LysR family transcriptional regulator"/>
    <property type="match status" value="1"/>
</dbReference>
<geneLocation type="plasmid" evidence="7 8">
    <name>unnamed2</name>
</geneLocation>
<dbReference type="CDD" id="cd08474">
    <property type="entry name" value="PBP2_CrgA_like_5"/>
    <property type="match status" value="1"/>
</dbReference>
<evidence type="ECO:0000256" key="5">
    <source>
        <dbReference type="ARBA" id="ARBA00023163"/>
    </source>
</evidence>
<evidence type="ECO:0000256" key="4">
    <source>
        <dbReference type="ARBA" id="ARBA00023125"/>
    </source>
</evidence>
<accession>A0A2L1UZ13</accession>
<evidence type="ECO:0000313" key="7">
    <source>
        <dbReference type="EMBL" id="AVF38165.1"/>
    </source>
</evidence>
<dbReference type="OrthoDB" id="9813056at2"/>
<reference evidence="8" key="1">
    <citation type="submission" date="2017-01" db="EMBL/GenBank/DDBJ databases">
        <title>Genome sequence of Rouxiella sp. ERMR1:05.</title>
        <authorList>
            <person name="Kumar R."/>
            <person name="Singh D."/>
            <person name="Kumar S."/>
        </authorList>
    </citation>
    <scope>NUCLEOTIDE SEQUENCE [LARGE SCALE GENOMIC DNA]</scope>
    <source>
        <strain evidence="8">ERMR1:05</strain>
        <plasmid evidence="8">unnamed2</plasmid>
    </source>
</reference>
<keyword evidence="4" id="KW-0238">DNA-binding</keyword>
<dbReference type="Gene3D" id="3.40.190.290">
    <property type="match status" value="1"/>
</dbReference>
<dbReference type="SUPFAM" id="SSF46785">
    <property type="entry name" value="Winged helix' DNA-binding domain"/>
    <property type="match status" value="1"/>
</dbReference>
<gene>
    <name evidence="7" type="ORF">BV494_24800</name>
</gene>
<keyword evidence="2" id="KW-0678">Repressor</keyword>
<proteinExistence type="inferred from homology"/>
<dbReference type="Proteomes" id="UP000239197">
    <property type="component" value="Plasmid unnamed2"/>
</dbReference>
<evidence type="ECO:0000256" key="2">
    <source>
        <dbReference type="ARBA" id="ARBA00022491"/>
    </source>
</evidence>
<dbReference type="KEGG" id="rox:BV494_24800"/>
<dbReference type="SUPFAM" id="SSF53850">
    <property type="entry name" value="Periplasmic binding protein-like II"/>
    <property type="match status" value="1"/>
</dbReference>
<evidence type="ECO:0000313" key="8">
    <source>
        <dbReference type="Proteomes" id="UP000239197"/>
    </source>
</evidence>
<dbReference type="PRINTS" id="PR00039">
    <property type="entry name" value="HTHLYSR"/>
</dbReference>
<comment type="similarity">
    <text evidence="1">Belongs to the LysR transcriptional regulatory family.</text>
</comment>
<protein>
    <submittedName>
        <fullName evidence="7">LysR family transcriptional regulator</fullName>
    </submittedName>
</protein>
<dbReference type="InterPro" id="IPR000847">
    <property type="entry name" value="LysR_HTH_N"/>
</dbReference>
<sequence length="295" mass="33378">MIQENLSDLFAFMTVAQVGNFTKAAAQLRVSQSALSRTIKALEERMGFALLTRTTRSMRITDAGQKVLEAIVPRFTELDHDLAALSDLSSKPNGTIRITTIDYAAETYIWPKLMPLLKKYPELRIELINDYSLANIVQERYDIGIRLGDQIEKDMVAKRIGPDMTMAIVGSPNYLKKCPAPETPQELLKHNCINLRLPTHDSLMSWDLKKGGQQVSVQVEGQLIFNTSYQMLNAVIDGFGLAYLPKEMVEKHVQTGTLTWVLEEWHPTYVGFHLYYRSRKQKSLATTLVIDALTL</sequence>
<dbReference type="InterPro" id="IPR005119">
    <property type="entry name" value="LysR_subst-bd"/>
</dbReference>
<dbReference type="PROSITE" id="PS50931">
    <property type="entry name" value="HTH_LYSR"/>
    <property type="match status" value="1"/>
</dbReference>
<evidence type="ECO:0000256" key="1">
    <source>
        <dbReference type="ARBA" id="ARBA00009437"/>
    </source>
</evidence>
<dbReference type="PANTHER" id="PTHR30537">
    <property type="entry name" value="HTH-TYPE TRANSCRIPTIONAL REGULATOR"/>
    <property type="match status" value="1"/>
</dbReference>
<keyword evidence="8" id="KW-1185">Reference proteome</keyword>
<dbReference type="Pfam" id="PF00126">
    <property type="entry name" value="HTH_1"/>
    <property type="match status" value="1"/>
</dbReference>
<dbReference type="AlphaFoldDB" id="A0A2L1UZ13"/>
<dbReference type="Pfam" id="PF03466">
    <property type="entry name" value="LysR_substrate"/>
    <property type="match status" value="1"/>
</dbReference>
<dbReference type="GO" id="GO:0043565">
    <property type="term" value="F:sequence-specific DNA binding"/>
    <property type="evidence" value="ECO:0007669"/>
    <property type="project" value="TreeGrafter"/>
</dbReference>
<dbReference type="GO" id="GO:0006351">
    <property type="term" value="P:DNA-templated transcription"/>
    <property type="evidence" value="ECO:0007669"/>
    <property type="project" value="TreeGrafter"/>
</dbReference>
<keyword evidence="3" id="KW-0805">Transcription regulation</keyword>
<dbReference type="EMBL" id="CP019064">
    <property type="protein sequence ID" value="AVF38165.1"/>
    <property type="molecule type" value="Genomic_DNA"/>
</dbReference>
<dbReference type="InterPro" id="IPR036388">
    <property type="entry name" value="WH-like_DNA-bd_sf"/>
</dbReference>
<organism evidence="7 8">
    <name type="scientific">Rahnella sikkimica</name>
    <dbReference type="NCBI Taxonomy" id="1805933"/>
    <lineage>
        <taxon>Bacteria</taxon>
        <taxon>Pseudomonadati</taxon>
        <taxon>Pseudomonadota</taxon>
        <taxon>Gammaproteobacteria</taxon>
        <taxon>Enterobacterales</taxon>
        <taxon>Yersiniaceae</taxon>
        <taxon>Rahnella</taxon>
    </lineage>
</organism>
<feature type="domain" description="HTH lysR-type" evidence="6">
    <location>
        <begin position="4"/>
        <end position="61"/>
    </location>
</feature>
<dbReference type="FunFam" id="3.40.190.290:FF:000012">
    <property type="entry name" value="Transcriptional regulator, LysR family"/>
    <property type="match status" value="1"/>
</dbReference>
<dbReference type="Gene3D" id="1.10.10.10">
    <property type="entry name" value="Winged helix-like DNA-binding domain superfamily/Winged helix DNA-binding domain"/>
    <property type="match status" value="1"/>
</dbReference>
<evidence type="ECO:0000259" key="6">
    <source>
        <dbReference type="PROSITE" id="PS50931"/>
    </source>
</evidence>
<keyword evidence="7" id="KW-0614">Plasmid</keyword>
<dbReference type="InterPro" id="IPR036390">
    <property type="entry name" value="WH_DNA-bd_sf"/>
</dbReference>
<dbReference type="InterPro" id="IPR058163">
    <property type="entry name" value="LysR-type_TF_proteobact-type"/>
</dbReference>
<name>A0A2L1UZ13_9GAMM</name>
<evidence type="ECO:0000256" key="3">
    <source>
        <dbReference type="ARBA" id="ARBA00023015"/>
    </source>
</evidence>